<name>A0A8E6EZ79_9BACT</name>
<dbReference type="RefSeq" id="WP_213498347.1">
    <property type="nucleotide sequence ID" value="NZ_CP074694.1"/>
</dbReference>
<protein>
    <submittedName>
        <fullName evidence="1">Uncharacterized protein</fullName>
    </submittedName>
</protein>
<sequence length="58" mass="6494">MPIALNCPGCKTSYKIPDKFIGKDIQCKKCPQTISVVDEAEEEAAAEEAKRIARNRKR</sequence>
<dbReference type="AlphaFoldDB" id="A0A8E6EZ79"/>
<dbReference type="KEGG" id="tsph:KIH39_05975"/>
<dbReference type="Gene3D" id="2.20.28.160">
    <property type="match status" value="1"/>
</dbReference>
<accession>A0A8E6EZ79</accession>
<evidence type="ECO:0000313" key="2">
    <source>
        <dbReference type="Proteomes" id="UP000676194"/>
    </source>
</evidence>
<dbReference type="Proteomes" id="UP000676194">
    <property type="component" value="Chromosome"/>
</dbReference>
<reference evidence="1" key="1">
    <citation type="submission" date="2021-05" db="EMBL/GenBank/DDBJ databases">
        <title>Complete genome sequence of the cellulolytic planctomycete Telmatocola sphagniphila SP2T and characterization of the first cellulase from planctomycetes.</title>
        <authorList>
            <person name="Rakitin A.L."/>
            <person name="Beletsky A.V."/>
            <person name="Naumoff D.G."/>
            <person name="Kulichevskaya I.S."/>
            <person name="Mardanov A.V."/>
            <person name="Ravin N.V."/>
            <person name="Dedysh S.N."/>
        </authorList>
    </citation>
    <scope>NUCLEOTIDE SEQUENCE</scope>
    <source>
        <strain evidence="1">SP2T</strain>
    </source>
</reference>
<keyword evidence="2" id="KW-1185">Reference proteome</keyword>
<proteinExistence type="predicted"/>
<dbReference type="NCBIfam" id="TIGR02098">
    <property type="entry name" value="MJ0042_CXXC"/>
    <property type="match status" value="1"/>
</dbReference>
<organism evidence="1 2">
    <name type="scientific">Telmatocola sphagniphila</name>
    <dbReference type="NCBI Taxonomy" id="1123043"/>
    <lineage>
        <taxon>Bacteria</taxon>
        <taxon>Pseudomonadati</taxon>
        <taxon>Planctomycetota</taxon>
        <taxon>Planctomycetia</taxon>
        <taxon>Gemmatales</taxon>
        <taxon>Gemmataceae</taxon>
    </lineage>
</organism>
<dbReference type="InterPro" id="IPR011723">
    <property type="entry name" value="Znf/thioredoxin_put"/>
</dbReference>
<gene>
    <name evidence="1" type="ORF">KIH39_05975</name>
</gene>
<dbReference type="EMBL" id="CP074694">
    <property type="protein sequence ID" value="QVL33458.1"/>
    <property type="molecule type" value="Genomic_DNA"/>
</dbReference>
<evidence type="ECO:0000313" key="1">
    <source>
        <dbReference type="EMBL" id="QVL33458.1"/>
    </source>
</evidence>